<evidence type="ECO:0000259" key="9">
    <source>
        <dbReference type="PROSITE" id="PS50011"/>
    </source>
</evidence>
<evidence type="ECO:0000256" key="7">
    <source>
        <dbReference type="ARBA" id="ARBA00023137"/>
    </source>
</evidence>
<dbReference type="InterPro" id="IPR000719">
    <property type="entry name" value="Prot_kinase_dom"/>
</dbReference>
<dbReference type="PANTHER" id="PTHR24416">
    <property type="entry name" value="TYROSINE-PROTEIN KINASE RECEPTOR"/>
    <property type="match status" value="1"/>
</dbReference>
<dbReference type="Gene3D" id="1.10.510.10">
    <property type="entry name" value="Transferase(Phosphotransferase) domain 1"/>
    <property type="match status" value="1"/>
</dbReference>
<evidence type="ECO:0000256" key="8">
    <source>
        <dbReference type="ARBA" id="ARBA00051243"/>
    </source>
</evidence>
<dbReference type="AlphaFoldDB" id="A0ABD0QT91"/>
<evidence type="ECO:0000256" key="3">
    <source>
        <dbReference type="ARBA" id="ARBA00022679"/>
    </source>
</evidence>
<accession>A0ABD0QT91</accession>
<evidence type="ECO:0000256" key="2">
    <source>
        <dbReference type="ARBA" id="ARBA00011902"/>
    </source>
</evidence>
<keyword evidence="5" id="KW-0418">Kinase</keyword>
<evidence type="ECO:0000256" key="1">
    <source>
        <dbReference type="ARBA" id="ARBA00004308"/>
    </source>
</evidence>
<feature type="domain" description="Protein kinase" evidence="9">
    <location>
        <begin position="1"/>
        <end position="54"/>
    </location>
</feature>
<evidence type="ECO:0000256" key="4">
    <source>
        <dbReference type="ARBA" id="ARBA00022741"/>
    </source>
</evidence>
<evidence type="ECO:0000313" key="10">
    <source>
        <dbReference type="EMBL" id="KAL0189435.1"/>
    </source>
</evidence>
<feature type="non-terminal residue" evidence="10">
    <location>
        <position position="54"/>
    </location>
</feature>
<dbReference type="InterPro" id="IPR001245">
    <property type="entry name" value="Ser-Thr/Tyr_kinase_cat_dom"/>
</dbReference>
<dbReference type="Pfam" id="PF07714">
    <property type="entry name" value="PK_Tyr_Ser-Thr"/>
    <property type="match status" value="1"/>
</dbReference>
<proteinExistence type="predicted"/>
<dbReference type="Proteomes" id="UP001529510">
    <property type="component" value="Unassembled WGS sequence"/>
</dbReference>
<keyword evidence="4" id="KW-0547">Nucleotide-binding</keyword>
<dbReference type="InterPro" id="IPR002011">
    <property type="entry name" value="Tyr_kinase_rcpt_2_CS"/>
</dbReference>
<dbReference type="GO" id="GO:0012505">
    <property type="term" value="C:endomembrane system"/>
    <property type="evidence" value="ECO:0007669"/>
    <property type="project" value="UniProtKB-SubCell"/>
</dbReference>
<comment type="catalytic activity">
    <reaction evidence="8">
        <text>L-tyrosyl-[protein] + ATP = O-phospho-L-tyrosyl-[protein] + ADP + H(+)</text>
        <dbReference type="Rhea" id="RHEA:10596"/>
        <dbReference type="Rhea" id="RHEA-COMP:10136"/>
        <dbReference type="Rhea" id="RHEA-COMP:20101"/>
        <dbReference type="ChEBI" id="CHEBI:15378"/>
        <dbReference type="ChEBI" id="CHEBI:30616"/>
        <dbReference type="ChEBI" id="CHEBI:46858"/>
        <dbReference type="ChEBI" id="CHEBI:61978"/>
        <dbReference type="ChEBI" id="CHEBI:456216"/>
        <dbReference type="EC" id="2.7.10.1"/>
    </reaction>
</comment>
<reference evidence="10 11" key="1">
    <citation type="submission" date="2024-05" db="EMBL/GenBank/DDBJ databases">
        <title>Genome sequencing and assembly of Indian major carp, Cirrhinus mrigala (Hamilton, 1822).</title>
        <authorList>
            <person name="Mohindra V."/>
            <person name="Chowdhury L.M."/>
            <person name="Lal K."/>
            <person name="Jena J.K."/>
        </authorList>
    </citation>
    <scope>NUCLEOTIDE SEQUENCE [LARGE SCALE GENOMIC DNA]</scope>
    <source>
        <strain evidence="10">CM1030</strain>
        <tissue evidence="10">Blood</tissue>
    </source>
</reference>
<evidence type="ECO:0000313" key="11">
    <source>
        <dbReference type="Proteomes" id="UP001529510"/>
    </source>
</evidence>
<dbReference type="SUPFAM" id="SSF56112">
    <property type="entry name" value="Protein kinase-like (PK-like)"/>
    <property type="match status" value="1"/>
</dbReference>
<protein>
    <recommendedName>
        <fullName evidence="2">receptor protein-tyrosine kinase</fullName>
        <ecNumber evidence="2">2.7.10.1</ecNumber>
    </recommendedName>
</protein>
<keyword evidence="3" id="KW-0808">Transferase</keyword>
<dbReference type="InterPro" id="IPR050122">
    <property type="entry name" value="RTK"/>
</dbReference>
<keyword evidence="6" id="KW-0067">ATP-binding</keyword>
<dbReference type="InterPro" id="IPR011009">
    <property type="entry name" value="Kinase-like_dom_sf"/>
</dbReference>
<dbReference type="PROSITE" id="PS50011">
    <property type="entry name" value="PROTEIN_KINASE_DOM"/>
    <property type="match status" value="1"/>
</dbReference>
<dbReference type="GO" id="GO:0004714">
    <property type="term" value="F:transmembrane receptor protein tyrosine kinase activity"/>
    <property type="evidence" value="ECO:0007669"/>
    <property type="project" value="UniProtKB-EC"/>
</dbReference>
<evidence type="ECO:0000256" key="5">
    <source>
        <dbReference type="ARBA" id="ARBA00022777"/>
    </source>
</evidence>
<gene>
    <name evidence="10" type="ORF">M9458_016534</name>
</gene>
<evidence type="ECO:0000256" key="6">
    <source>
        <dbReference type="ARBA" id="ARBA00022840"/>
    </source>
</evidence>
<dbReference type="EC" id="2.7.10.1" evidence="2"/>
<name>A0ABD0QT91_CIRMR</name>
<comment type="caution">
    <text evidence="10">The sequence shown here is derived from an EMBL/GenBank/DDBJ whole genome shotgun (WGS) entry which is preliminary data.</text>
</comment>
<dbReference type="PROSITE" id="PS00239">
    <property type="entry name" value="RECEPTOR_TYR_KIN_II"/>
    <property type="match status" value="1"/>
</dbReference>
<dbReference type="PANTHER" id="PTHR24416:SF323">
    <property type="entry name" value="TYROSINE-PROTEIN KINASE RECEPTOR UFO"/>
    <property type="match status" value="1"/>
</dbReference>
<comment type="subcellular location">
    <subcellularLocation>
        <location evidence="1">Endomembrane system</location>
    </subcellularLocation>
</comment>
<dbReference type="GO" id="GO:0005524">
    <property type="term" value="F:ATP binding"/>
    <property type="evidence" value="ECO:0007669"/>
    <property type="project" value="UniProtKB-KW"/>
</dbReference>
<keyword evidence="7" id="KW-0829">Tyrosine-protein kinase</keyword>
<keyword evidence="11" id="KW-1185">Reference proteome</keyword>
<sequence>LGDDLRVCVADFGLSKNIYSSNYYRQTNMDVNLPVRWMAIESLSDFLYTTKSDV</sequence>
<feature type="non-terminal residue" evidence="10">
    <location>
        <position position="1"/>
    </location>
</feature>
<organism evidence="10 11">
    <name type="scientific">Cirrhinus mrigala</name>
    <name type="common">Mrigala</name>
    <dbReference type="NCBI Taxonomy" id="683832"/>
    <lineage>
        <taxon>Eukaryota</taxon>
        <taxon>Metazoa</taxon>
        <taxon>Chordata</taxon>
        <taxon>Craniata</taxon>
        <taxon>Vertebrata</taxon>
        <taxon>Euteleostomi</taxon>
        <taxon>Actinopterygii</taxon>
        <taxon>Neopterygii</taxon>
        <taxon>Teleostei</taxon>
        <taxon>Ostariophysi</taxon>
        <taxon>Cypriniformes</taxon>
        <taxon>Cyprinidae</taxon>
        <taxon>Labeoninae</taxon>
        <taxon>Labeonini</taxon>
        <taxon>Cirrhinus</taxon>
    </lineage>
</organism>
<dbReference type="EMBL" id="JAMKFB020000007">
    <property type="protein sequence ID" value="KAL0189435.1"/>
    <property type="molecule type" value="Genomic_DNA"/>
</dbReference>